<name>L0R5B8_HUMAN</name>
<accession>L0R5B8</accession>
<dbReference type="AlphaFoldDB" id="L0R5B8"/>
<feature type="region of interest" description="Disordered" evidence="1">
    <location>
        <begin position="49"/>
        <end position="98"/>
    </location>
</feature>
<evidence type="ECO:0000256" key="1">
    <source>
        <dbReference type="SAM" id="MobiDB-lite"/>
    </source>
</evidence>
<gene>
    <name evidence="2" type="primary">LPPR2</name>
</gene>
<reference evidence="2" key="1">
    <citation type="submission" date="2012-10" db="EMBL/GenBank/DDBJ databases">
        <title>Direct identification of alternative open reading frame translation products in human.</title>
        <authorList>
            <person name="Vanderperre B."/>
            <person name="Lucier J.-F."/>
            <person name="Motard J."/>
            <person name="Tremblay G."/>
            <person name="Vanderperre S."/>
            <person name="Wisztorski M."/>
            <person name="Salzet M."/>
            <person name="Boisvert F.-M."/>
            <person name="Roucou X."/>
        </authorList>
    </citation>
    <scope>NUCLEOTIDE SEQUENCE</scope>
</reference>
<sequence length="98" mass="10359">MTVPTPSPTQGLRLPAECLLLLSTHWSLPGPPSRSCWESWRVPFSLHHLQPSQSSGRAPSCLGPAAASAPQCGGWSASWGSTPSASSPRPSSPTRGRW</sequence>
<protein>
    <submittedName>
        <fullName evidence="2">Alternative protein LPPR2</fullName>
    </submittedName>
</protein>
<proteinExistence type="predicted"/>
<feature type="compositionally biased region" description="Low complexity" evidence="1">
    <location>
        <begin position="74"/>
        <end position="98"/>
    </location>
</feature>
<evidence type="ECO:0000313" key="2">
    <source>
        <dbReference type="EMBL" id="CCO13764.1"/>
    </source>
</evidence>
<dbReference type="ChiTaRS" id="PLPPR2">
    <property type="organism name" value="human"/>
</dbReference>
<organism evidence="2">
    <name type="scientific">Homo sapiens</name>
    <name type="common">Human</name>
    <dbReference type="NCBI Taxonomy" id="9606"/>
    <lineage>
        <taxon>Eukaryota</taxon>
        <taxon>Metazoa</taxon>
        <taxon>Chordata</taxon>
        <taxon>Craniata</taxon>
        <taxon>Vertebrata</taxon>
        <taxon>Euteleostomi</taxon>
        <taxon>Mammalia</taxon>
        <taxon>Eutheria</taxon>
        <taxon>Euarchontoglires</taxon>
        <taxon>Primates</taxon>
        <taxon>Haplorrhini</taxon>
        <taxon>Catarrhini</taxon>
        <taxon>Hominidae</taxon>
        <taxon>Homo</taxon>
    </lineage>
</organism>
<dbReference type="EMBL" id="HF548053">
    <property type="protein sequence ID" value="CCO13764.1"/>
    <property type="molecule type" value="Genomic_DNA"/>
</dbReference>